<organism evidence="1 2">
    <name type="scientific">Rothia nasimurium</name>
    <dbReference type="NCBI Taxonomy" id="85336"/>
    <lineage>
        <taxon>Bacteria</taxon>
        <taxon>Bacillati</taxon>
        <taxon>Actinomycetota</taxon>
        <taxon>Actinomycetes</taxon>
        <taxon>Micrococcales</taxon>
        <taxon>Micrococcaceae</taxon>
        <taxon>Rothia</taxon>
    </lineage>
</organism>
<reference evidence="1 2" key="1">
    <citation type="submission" date="2019-03" db="EMBL/GenBank/DDBJ databases">
        <title>Diversity of the mouse oral microbiome.</title>
        <authorList>
            <person name="Joseph S."/>
            <person name="Aduse-Opoku J."/>
            <person name="Curtis M."/>
            <person name="Wade W."/>
            <person name="Hashim A."/>
        </authorList>
    </citation>
    <scope>NUCLEOTIDE SEQUENCE [LARGE SCALE GENOMIC DNA]</scope>
    <source>
        <strain evidence="2">irhom_31</strain>
    </source>
</reference>
<accession>A0A4Y9F029</accession>
<sequence>MNTHTPVIRLSALETQRLHAVRGFENVTAEKIISEWCAATLGTVWVDEEGRLNLAARDRLATGKPSITDTLGEKVFAGAWTTARDGVRGGVLVKSQEPSLQGHETLTHGVVYQPENIIELIPNETKEIFYTLPDEVDMVGLDTGFRPVVKARDGIYDWATFNTPTGSWWAISFENKGDPEGYRWTGGAQNHEILSASLEALGQRALKMSFAVDTNGTRAIEKYYLATPTLAVGNLRFGNRGVPMPIIRANWVITWVDKVIHAPSGGPGPDFELEAAWWLQPQDATRVAKALAVELGVERITFDSLSMLWDPRKQIGDSHILRSTDEAGARWEVEYILTGYRETWEGHVPSCSYDLGAKRVTDMRAGKTYADMAAAYTTYATIPASKTYGQMYEALPERSQ</sequence>
<gene>
    <name evidence="1" type="ORF">E4U03_12220</name>
</gene>
<dbReference type="Proteomes" id="UP000297951">
    <property type="component" value="Unassembled WGS sequence"/>
</dbReference>
<protein>
    <submittedName>
        <fullName evidence="1">Uncharacterized protein</fullName>
    </submittedName>
</protein>
<dbReference type="EMBL" id="SPQC01000075">
    <property type="protein sequence ID" value="TFU19689.1"/>
    <property type="molecule type" value="Genomic_DNA"/>
</dbReference>
<proteinExistence type="predicted"/>
<name>A0A4Y9F029_9MICC</name>
<dbReference type="AlphaFoldDB" id="A0A4Y9F029"/>
<comment type="caution">
    <text evidence="1">The sequence shown here is derived from an EMBL/GenBank/DDBJ whole genome shotgun (WGS) entry which is preliminary data.</text>
</comment>
<evidence type="ECO:0000313" key="1">
    <source>
        <dbReference type="EMBL" id="TFU19689.1"/>
    </source>
</evidence>
<evidence type="ECO:0000313" key="2">
    <source>
        <dbReference type="Proteomes" id="UP000297951"/>
    </source>
</evidence>